<keyword evidence="3" id="KW-1185">Reference proteome</keyword>
<organism evidence="2 3">
    <name type="scientific">Colletotrichum asianum</name>
    <dbReference type="NCBI Taxonomy" id="702518"/>
    <lineage>
        <taxon>Eukaryota</taxon>
        <taxon>Fungi</taxon>
        <taxon>Dikarya</taxon>
        <taxon>Ascomycota</taxon>
        <taxon>Pezizomycotina</taxon>
        <taxon>Sordariomycetes</taxon>
        <taxon>Hypocreomycetidae</taxon>
        <taxon>Glomerellales</taxon>
        <taxon>Glomerellaceae</taxon>
        <taxon>Colletotrichum</taxon>
        <taxon>Colletotrichum gloeosporioides species complex</taxon>
    </lineage>
</organism>
<dbReference type="OrthoDB" id="4794873at2759"/>
<proteinExistence type="predicted"/>
<feature type="signal peptide" evidence="1">
    <location>
        <begin position="1"/>
        <end position="19"/>
    </location>
</feature>
<dbReference type="AlphaFoldDB" id="A0A8H3WA16"/>
<gene>
    <name evidence="2" type="ORF">GQ607_009712</name>
</gene>
<evidence type="ECO:0000313" key="2">
    <source>
        <dbReference type="EMBL" id="KAF0322949.1"/>
    </source>
</evidence>
<accession>A0A8H3WA16</accession>
<sequence length="114" mass="12576">MKFSISVATVMCLMSAALADNFNLVCWGTSVPDNIKRGDLEWAIKNRVTELGVPGGTTFPYKFHTGTDLENKSHEIAVIVTPTITRKGFVKLANGNIECNALGPRNWICPRHAW</sequence>
<feature type="chain" id="PRO_5034930394" evidence="1">
    <location>
        <begin position="20"/>
        <end position="114"/>
    </location>
</feature>
<dbReference type="EMBL" id="WOWK01000056">
    <property type="protein sequence ID" value="KAF0322949.1"/>
    <property type="molecule type" value="Genomic_DNA"/>
</dbReference>
<evidence type="ECO:0000256" key="1">
    <source>
        <dbReference type="SAM" id="SignalP"/>
    </source>
</evidence>
<dbReference type="Proteomes" id="UP000434172">
    <property type="component" value="Unassembled WGS sequence"/>
</dbReference>
<protein>
    <submittedName>
        <fullName evidence="2">Uncharacterized protein</fullName>
    </submittedName>
</protein>
<keyword evidence="1" id="KW-0732">Signal</keyword>
<evidence type="ECO:0000313" key="3">
    <source>
        <dbReference type="Proteomes" id="UP000434172"/>
    </source>
</evidence>
<name>A0A8H3WA16_9PEZI</name>
<comment type="caution">
    <text evidence="2">The sequence shown here is derived from an EMBL/GenBank/DDBJ whole genome shotgun (WGS) entry which is preliminary data.</text>
</comment>
<reference evidence="2 3" key="1">
    <citation type="submission" date="2019-12" db="EMBL/GenBank/DDBJ databases">
        <title>A genome sequence resource for the geographically widespread anthracnose pathogen Colletotrichum asianum.</title>
        <authorList>
            <person name="Meng Y."/>
        </authorList>
    </citation>
    <scope>NUCLEOTIDE SEQUENCE [LARGE SCALE GENOMIC DNA]</scope>
    <source>
        <strain evidence="2 3">ICMP 18580</strain>
    </source>
</reference>